<dbReference type="PANTHER" id="PTHR11493">
    <property type="entry name" value="SULFITE REDUCTASE [NADPH] SUBUNIT BETA-RELATED"/>
    <property type="match status" value="1"/>
</dbReference>
<dbReference type="EMBL" id="JAEUBG010000258">
    <property type="protein sequence ID" value="KAH3688609.1"/>
    <property type="molecule type" value="Genomic_DNA"/>
</dbReference>
<accession>A0A9P8TS29</accession>
<reference evidence="1" key="2">
    <citation type="submission" date="2021-01" db="EMBL/GenBank/DDBJ databases">
        <authorList>
            <person name="Schikora-Tamarit M.A."/>
        </authorList>
    </citation>
    <scope>NUCLEOTIDE SEQUENCE</scope>
    <source>
        <strain evidence="1">CBS2887</strain>
    </source>
</reference>
<dbReference type="GO" id="GO:0016002">
    <property type="term" value="F:sulfite reductase activity"/>
    <property type="evidence" value="ECO:0007669"/>
    <property type="project" value="TreeGrafter"/>
</dbReference>
<proteinExistence type="predicted"/>
<protein>
    <recommendedName>
        <fullName evidence="3">Sulfite reductase</fullName>
    </recommendedName>
</protein>
<dbReference type="GO" id="GO:0050311">
    <property type="term" value="F:sulfite reductase (ferredoxin) activity"/>
    <property type="evidence" value="ECO:0007669"/>
    <property type="project" value="TreeGrafter"/>
</dbReference>
<evidence type="ECO:0008006" key="3">
    <source>
        <dbReference type="Google" id="ProtNLM"/>
    </source>
</evidence>
<keyword evidence="2" id="KW-1185">Reference proteome</keyword>
<dbReference type="InterPro" id="IPR029039">
    <property type="entry name" value="Flavoprotein-like_sf"/>
</dbReference>
<dbReference type="GO" id="GO:0020037">
    <property type="term" value="F:heme binding"/>
    <property type="evidence" value="ECO:0007669"/>
    <property type="project" value="InterPro"/>
</dbReference>
<evidence type="ECO:0000313" key="2">
    <source>
        <dbReference type="Proteomes" id="UP000774326"/>
    </source>
</evidence>
<dbReference type="GO" id="GO:0051536">
    <property type="term" value="F:iron-sulfur cluster binding"/>
    <property type="evidence" value="ECO:0007669"/>
    <property type="project" value="InterPro"/>
</dbReference>
<dbReference type="Gene3D" id="3.40.50.360">
    <property type="match status" value="1"/>
</dbReference>
<dbReference type="GO" id="GO:0000103">
    <property type="term" value="P:sulfate assimilation"/>
    <property type="evidence" value="ECO:0007669"/>
    <property type="project" value="TreeGrafter"/>
</dbReference>
<feature type="non-terminal residue" evidence="1">
    <location>
        <position position="123"/>
    </location>
</feature>
<sequence length="123" mass="13526">KKLTLLGANVLADLGLGDDQDADGYNTGYNAWEPKVWEALGVSVENGDEPPPITNEDIKINSNFLRGTIAEGLQDASTGAISASDQQLTKFHGIYMQDDRDVREQRKKEGLEPAYAFMARVRL</sequence>
<name>A0A9P8TS29_WICPI</name>
<dbReference type="GO" id="GO:0009337">
    <property type="term" value="C:sulfite reductase complex (NADPH)"/>
    <property type="evidence" value="ECO:0007669"/>
    <property type="project" value="TreeGrafter"/>
</dbReference>
<dbReference type="Gene3D" id="3.90.480.20">
    <property type="match status" value="1"/>
</dbReference>
<dbReference type="AlphaFoldDB" id="A0A9P8TS29"/>
<evidence type="ECO:0000313" key="1">
    <source>
        <dbReference type="EMBL" id="KAH3688609.1"/>
    </source>
</evidence>
<dbReference type="PANTHER" id="PTHR11493:SF47">
    <property type="entry name" value="SULFITE REDUCTASE [NADPH] SUBUNIT BETA"/>
    <property type="match status" value="1"/>
</dbReference>
<gene>
    <name evidence="1" type="ORF">WICPIJ_000406</name>
</gene>
<reference evidence="1" key="1">
    <citation type="journal article" date="2021" name="Open Biol.">
        <title>Shared evolutionary footprints suggest mitochondrial oxidative damage underlies multiple complex I losses in fungi.</title>
        <authorList>
            <person name="Schikora-Tamarit M.A."/>
            <person name="Marcet-Houben M."/>
            <person name="Nosek J."/>
            <person name="Gabaldon T."/>
        </authorList>
    </citation>
    <scope>NUCLEOTIDE SEQUENCE</scope>
    <source>
        <strain evidence="1">CBS2887</strain>
    </source>
</reference>
<feature type="non-terminal residue" evidence="1">
    <location>
        <position position="1"/>
    </location>
</feature>
<dbReference type="SUPFAM" id="SSF55124">
    <property type="entry name" value="Nitrite/Sulfite reductase N-terminal domain-like"/>
    <property type="match status" value="1"/>
</dbReference>
<comment type="caution">
    <text evidence="1">The sequence shown here is derived from an EMBL/GenBank/DDBJ whole genome shotgun (WGS) entry which is preliminary data.</text>
</comment>
<dbReference type="InterPro" id="IPR036136">
    <property type="entry name" value="Nit/Sulf_reduc_fer-like_dom_sf"/>
</dbReference>
<dbReference type="InterPro" id="IPR045169">
    <property type="entry name" value="NO2/SO3_Rdtase_4Fe4S_prot"/>
</dbReference>
<dbReference type="OrthoDB" id="1688044at2759"/>
<dbReference type="Proteomes" id="UP000774326">
    <property type="component" value="Unassembled WGS sequence"/>
</dbReference>
<organism evidence="1 2">
    <name type="scientific">Wickerhamomyces pijperi</name>
    <name type="common">Yeast</name>
    <name type="synonym">Pichia pijperi</name>
    <dbReference type="NCBI Taxonomy" id="599730"/>
    <lineage>
        <taxon>Eukaryota</taxon>
        <taxon>Fungi</taxon>
        <taxon>Dikarya</taxon>
        <taxon>Ascomycota</taxon>
        <taxon>Saccharomycotina</taxon>
        <taxon>Saccharomycetes</taxon>
        <taxon>Phaffomycetales</taxon>
        <taxon>Wickerhamomycetaceae</taxon>
        <taxon>Wickerhamomyces</taxon>
    </lineage>
</organism>